<proteinExistence type="predicted"/>
<dbReference type="InterPro" id="IPR026444">
    <property type="entry name" value="Secre_tail"/>
</dbReference>
<name>A0A1V9G3I4_9BACT</name>
<dbReference type="NCBIfam" id="TIGR04183">
    <property type="entry name" value="Por_Secre_tail"/>
    <property type="match status" value="1"/>
</dbReference>
<reference evidence="2" key="1">
    <citation type="submission" date="2016-04" db="EMBL/GenBank/DDBJ databases">
        <authorList>
            <person name="Chen L."/>
            <person name="Zhuang W."/>
            <person name="Wang G."/>
        </authorList>
    </citation>
    <scope>NUCLEOTIDE SEQUENCE [LARGE SCALE GENOMIC DNA]</scope>
    <source>
        <strain evidence="2">208</strain>
    </source>
</reference>
<protein>
    <recommendedName>
        <fullName evidence="3">Secretion system C-terminal sorting domain-containing protein</fullName>
    </recommendedName>
</protein>
<evidence type="ECO:0000313" key="1">
    <source>
        <dbReference type="EMBL" id="OQP65124.1"/>
    </source>
</evidence>
<accession>A0A1V9G3I4</accession>
<dbReference type="RefSeq" id="WP_081163452.1">
    <property type="nucleotide sequence ID" value="NZ_LWBP01000078.1"/>
</dbReference>
<evidence type="ECO:0008006" key="3">
    <source>
        <dbReference type="Google" id="ProtNLM"/>
    </source>
</evidence>
<dbReference type="AlphaFoldDB" id="A0A1V9G3I4"/>
<organism evidence="1 2">
    <name type="scientific">Niastella populi</name>
    <dbReference type="NCBI Taxonomy" id="550983"/>
    <lineage>
        <taxon>Bacteria</taxon>
        <taxon>Pseudomonadati</taxon>
        <taxon>Bacteroidota</taxon>
        <taxon>Chitinophagia</taxon>
        <taxon>Chitinophagales</taxon>
        <taxon>Chitinophagaceae</taxon>
        <taxon>Niastella</taxon>
    </lineage>
</organism>
<dbReference type="OrthoDB" id="673391at2"/>
<sequence length="90" mass="9892">MSMMAVNVITTRPNPFISSLTLEITASEDQPGVVRMADTTGKIISLFLWKLKKGINISNINNLNKLGTGMYMLDLMDEDGVILCSTKVVK</sequence>
<comment type="caution">
    <text evidence="1">The sequence shown here is derived from an EMBL/GenBank/DDBJ whole genome shotgun (WGS) entry which is preliminary data.</text>
</comment>
<dbReference type="EMBL" id="LWBP01000078">
    <property type="protein sequence ID" value="OQP65124.1"/>
    <property type="molecule type" value="Genomic_DNA"/>
</dbReference>
<gene>
    <name evidence="1" type="ORF">A4R26_15595</name>
</gene>
<evidence type="ECO:0000313" key="2">
    <source>
        <dbReference type="Proteomes" id="UP000192276"/>
    </source>
</evidence>
<keyword evidence="2" id="KW-1185">Reference proteome</keyword>
<dbReference type="Proteomes" id="UP000192276">
    <property type="component" value="Unassembled WGS sequence"/>
</dbReference>